<dbReference type="EMBL" id="JADBED010000001">
    <property type="protein sequence ID" value="MBE1524840.1"/>
    <property type="molecule type" value="Genomic_DNA"/>
</dbReference>
<dbReference type="Proteomes" id="UP000643525">
    <property type="component" value="Unassembled WGS sequence"/>
</dbReference>
<proteinExistence type="predicted"/>
<name>A0ABR9JFY6_9MICC</name>
<comment type="caution">
    <text evidence="1">The sequence shown here is derived from an EMBL/GenBank/DDBJ whole genome shotgun (WGS) entry which is preliminary data.</text>
</comment>
<accession>A0ABR9JFY6</accession>
<keyword evidence="2" id="KW-1185">Reference proteome</keyword>
<dbReference type="RefSeq" id="WP_192595797.1">
    <property type="nucleotide sequence ID" value="NZ_BAAALJ010000003.1"/>
</dbReference>
<organism evidence="1 2">
    <name type="scientific">Nesterenkonia lutea</name>
    <dbReference type="NCBI Taxonomy" id="272919"/>
    <lineage>
        <taxon>Bacteria</taxon>
        <taxon>Bacillati</taxon>
        <taxon>Actinomycetota</taxon>
        <taxon>Actinomycetes</taxon>
        <taxon>Micrococcales</taxon>
        <taxon>Micrococcaceae</taxon>
        <taxon>Nesterenkonia</taxon>
    </lineage>
</organism>
<evidence type="ECO:0000313" key="1">
    <source>
        <dbReference type="EMBL" id="MBE1524840.1"/>
    </source>
</evidence>
<evidence type="ECO:0000313" key="2">
    <source>
        <dbReference type="Proteomes" id="UP000643525"/>
    </source>
</evidence>
<gene>
    <name evidence="1" type="ORF">H4W27_001958</name>
</gene>
<reference evidence="1 2" key="1">
    <citation type="submission" date="2020-10" db="EMBL/GenBank/DDBJ databases">
        <title>Sequencing the genomes of 1000 actinobacteria strains.</title>
        <authorList>
            <person name="Klenk H.-P."/>
        </authorList>
    </citation>
    <scope>NUCLEOTIDE SEQUENCE [LARGE SCALE GENOMIC DNA]</scope>
    <source>
        <strain evidence="1 2">DSM 15666</strain>
    </source>
</reference>
<sequence length="150" mass="15966">MPGSAAETLDTPGGSLRWKRRAAWGPAPLAADEWAVLRAQIVAGDLISVDDAVEELTGFMDPFREDLEGLPVVGVTDGQLSVAKHEVLDDRGRRALALTFYAADGSGSANSDAFTRLNSAASALVDYFNAEGITVESITWTEGDPVKRPF</sequence>
<protein>
    <submittedName>
        <fullName evidence="1">Uncharacterized protein</fullName>
    </submittedName>
</protein>